<keyword evidence="8" id="KW-0560">Oxidoreductase</keyword>
<dbReference type="InterPro" id="IPR036188">
    <property type="entry name" value="FAD/NAD-bd_sf"/>
</dbReference>
<dbReference type="PANTHER" id="PTHR42802:SF1">
    <property type="entry name" value="L-ORNITHINE N(5)-MONOOXYGENASE"/>
    <property type="match status" value="1"/>
</dbReference>
<evidence type="ECO:0000256" key="1">
    <source>
        <dbReference type="ARBA" id="ARBA00001974"/>
    </source>
</evidence>
<comment type="catalytic activity">
    <reaction evidence="9">
        <text>L-ornithine + NADPH + O2 = N(5)-hydroxy-L-ornithine + NADP(+) + H2O</text>
        <dbReference type="Rhea" id="RHEA:41508"/>
        <dbReference type="ChEBI" id="CHEBI:15377"/>
        <dbReference type="ChEBI" id="CHEBI:15379"/>
        <dbReference type="ChEBI" id="CHEBI:46911"/>
        <dbReference type="ChEBI" id="CHEBI:57783"/>
        <dbReference type="ChEBI" id="CHEBI:58349"/>
        <dbReference type="ChEBI" id="CHEBI:78275"/>
        <dbReference type="EC" id="1.14.13.196"/>
    </reaction>
</comment>
<dbReference type="Gene3D" id="3.50.50.60">
    <property type="entry name" value="FAD/NAD(P)-binding domain"/>
    <property type="match status" value="1"/>
</dbReference>
<dbReference type="PANTHER" id="PTHR42802">
    <property type="entry name" value="MONOOXYGENASE"/>
    <property type="match status" value="1"/>
</dbReference>
<keyword evidence="5" id="KW-0285">Flavoprotein</keyword>
<comment type="catalytic activity">
    <reaction evidence="10">
        <text>L-ornithine + NADH + O2 = N(5)-hydroxy-L-ornithine + NAD(+) + H2O</text>
        <dbReference type="Rhea" id="RHEA:41512"/>
        <dbReference type="ChEBI" id="CHEBI:15377"/>
        <dbReference type="ChEBI" id="CHEBI:15379"/>
        <dbReference type="ChEBI" id="CHEBI:46911"/>
        <dbReference type="ChEBI" id="CHEBI:57540"/>
        <dbReference type="ChEBI" id="CHEBI:57945"/>
        <dbReference type="ChEBI" id="CHEBI:78275"/>
        <dbReference type="EC" id="1.14.13.196"/>
    </reaction>
</comment>
<evidence type="ECO:0000256" key="5">
    <source>
        <dbReference type="ARBA" id="ARBA00022630"/>
    </source>
</evidence>
<dbReference type="EMBL" id="CP090173">
    <property type="protein sequence ID" value="UJO23847.1"/>
    <property type="molecule type" value="Genomic_DNA"/>
</dbReference>
<dbReference type="SUPFAM" id="SSF51905">
    <property type="entry name" value="FAD/NAD(P)-binding domain"/>
    <property type="match status" value="1"/>
</dbReference>
<proteinExistence type="inferred from homology"/>
<feature type="compositionally biased region" description="Basic and acidic residues" evidence="11">
    <location>
        <begin position="1"/>
        <end position="23"/>
    </location>
</feature>
<dbReference type="RefSeq" id="XP_047768213.1">
    <property type="nucleotide sequence ID" value="XM_047912063.1"/>
</dbReference>
<evidence type="ECO:0000313" key="13">
    <source>
        <dbReference type="Proteomes" id="UP000756132"/>
    </source>
</evidence>
<comment type="pathway">
    <text evidence="2">Siderophore biosynthesis.</text>
</comment>
<dbReference type="Pfam" id="PF13434">
    <property type="entry name" value="Lys_Orn_oxgnase"/>
    <property type="match status" value="1"/>
</dbReference>
<accession>A0A9Q8UVG1</accession>
<dbReference type="EC" id="1.14.13.196" evidence="4"/>
<feature type="region of interest" description="Disordered" evidence="11">
    <location>
        <begin position="1"/>
        <end position="24"/>
    </location>
</feature>
<evidence type="ECO:0000256" key="3">
    <source>
        <dbReference type="ARBA" id="ARBA00007588"/>
    </source>
</evidence>
<evidence type="ECO:0000256" key="6">
    <source>
        <dbReference type="ARBA" id="ARBA00022827"/>
    </source>
</evidence>
<dbReference type="GO" id="GO:0016491">
    <property type="term" value="F:oxidoreductase activity"/>
    <property type="evidence" value="ECO:0007669"/>
    <property type="project" value="UniProtKB-KW"/>
</dbReference>
<evidence type="ECO:0000256" key="8">
    <source>
        <dbReference type="ARBA" id="ARBA00023002"/>
    </source>
</evidence>
<evidence type="ECO:0000256" key="7">
    <source>
        <dbReference type="ARBA" id="ARBA00022857"/>
    </source>
</evidence>
<dbReference type="AlphaFoldDB" id="A0A9Q8UVG1"/>
<dbReference type="InterPro" id="IPR025700">
    <property type="entry name" value="Lys/Orn_oxygenase"/>
</dbReference>
<keyword evidence="7" id="KW-0521">NADP</keyword>
<dbReference type="Proteomes" id="UP000756132">
    <property type="component" value="Chromosome 11"/>
</dbReference>
<evidence type="ECO:0000256" key="9">
    <source>
        <dbReference type="ARBA" id="ARBA00047598"/>
    </source>
</evidence>
<name>A0A9Q8UVG1_PASFU</name>
<comment type="cofactor">
    <cofactor evidence="1">
        <name>FAD</name>
        <dbReference type="ChEBI" id="CHEBI:57692"/>
    </cofactor>
</comment>
<dbReference type="OMA" id="CESSHGY"/>
<evidence type="ECO:0000256" key="10">
    <source>
        <dbReference type="ARBA" id="ARBA00049248"/>
    </source>
</evidence>
<evidence type="ECO:0000256" key="4">
    <source>
        <dbReference type="ARBA" id="ARBA00012881"/>
    </source>
</evidence>
<reference evidence="12" key="2">
    <citation type="journal article" date="2022" name="Microb. Genom.">
        <title>A chromosome-scale genome assembly of the tomato pathogen Cladosporium fulvum reveals a compartmentalized genome architecture and the presence of a dispensable chromosome.</title>
        <authorList>
            <person name="Zaccaron A.Z."/>
            <person name="Chen L.H."/>
            <person name="Samaras A."/>
            <person name="Stergiopoulos I."/>
        </authorList>
    </citation>
    <scope>NUCLEOTIDE SEQUENCE</scope>
    <source>
        <strain evidence="12">Race5_Kim</strain>
    </source>
</reference>
<dbReference type="KEGG" id="ffu:CLAFUR5_12915"/>
<reference evidence="12" key="1">
    <citation type="submission" date="2021-12" db="EMBL/GenBank/DDBJ databases">
        <authorList>
            <person name="Zaccaron A."/>
            <person name="Stergiopoulos I."/>
        </authorList>
    </citation>
    <scope>NUCLEOTIDE SEQUENCE</scope>
    <source>
        <strain evidence="12">Race5_Kim</strain>
    </source>
</reference>
<sequence>MSLDIEQPRSLERQRSWERKRPEAPQQQTYDLVCIGFGTTALPLAASLADKDSNSRILFVERRSQWDWQPAHVLPDKQVGSSFLRDLVTTQNPRSSYTFVNFLHATNQLIRFANNSKLSPSRRLMAQYFRWAAGKVEQLGWVRYGQEAARVQPVRADGTAKVAKWAVELRSSKTKAQSSIFAKRVVFACGAQAHVPEALARAPLVLHSSQTDRLLENVGSSKRPLNMAIVGADQEAAEIFEHLSGPQEQAHGKHSATIFYADSALRPDDGSPKMQDLLSRPESASGSVPPEIRQGQSATPTVDLNTLEEIYAAQYTQKIHERDSAKWRFQMKSHSEVVGTQREAEKVRLVLRNPQTNETSVSERAFDMVIAATGYSFAIDRSLVDIPVGLLDGGVVQVDREYRVNFRRGVLAPGNGVWLLGSLEDRKVRNDDFSWAAERAQRVSKSIVAAVAKEEKSAEQGGERAMF</sequence>
<evidence type="ECO:0000313" key="12">
    <source>
        <dbReference type="EMBL" id="UJO23847.1"/>
    </source>
</evidence>
<feature type="region of interest" description="Disordered" evidence="11">
    <location>
        <begin position="270"/>
        <end position="298"/>
    </location>
</feature>
<dbReference type="GO" id="GO:0006879">
    <property type="term" value="P:intracellular iron ion homeostasis"/>
    <property type="evidence" value="ECO:0007669"/>
    <property type="project" value="TreeGrafter"/>
</dbReference>
<organism evidence="12 13">
    <name type="scientific">Passalora fulva</name>
    <name type="common">Tomato leaf mold</name>
    <name type="synonym">Cladosporium fulvum</name>
    <dbReference type="NCBI Taxonomy" id="5499"/>
    <lineage>
        <taxon>Eukaryota</taxon>
        <taxon>Fungi</taxon>
        <taxon>Dikarya</taxon>
        <taxon>Ascomycota</taxon>
        <taxon>Pezizomycotina</taxon>
        <taxon>Dothideomycetes</taxon>
        <taxon>Dothideomycetidae</taxon>
        <taxon>Mycosphaerellales</taxon>
        <taxon>Mycosphaerellaceae</taxon>
        <taxon>Fulvia</taxon>
    </lineage>
</organism>
<gene>
    <name evidence="12" type="ORF">CLAFUR5_12915</name>
</gene>
<evidence type="ECO:0000256" key="11">
    <source>
        <dbReference type="SAM" id="MobiDB-lite"/>
    </source>
</evidence>
<protein>
    <recommendedName>
        <fullName evidence="4">L-ornithine N(5)-monooxygenase [NAD(P)H]</fullName>
        <ecNumber evidence="4">1.14.13.196</ecNumber>
    </recommendedName>
</protein>
<keyword evidence="6" id="KW-0274">FAD</keyword>
<evidence type="ECO:0000256" key="2">
    <source>
        <dbReference type="ARBA" id="ARBA00004924"/>
    </source>
</evidence>
<dbReference type="GeneID" id="71992793"/>
<keyword evidence="13" id="KW-1185">Reference proteome</keyword>
<dbReference type="OrthoDB" id="3519933at2759"/>
<comment type="similarity">
    <text evidence="3">Belongs to the lysine N(6)-hydroxylase/L-ornithine N(5)-oxygenase family.</text>
</comment>